<dbReference type="SUPFAM" id="SSF48065">
    <property type="entry name" value="DBL homology domain (DH-domain)"/>
    <property type="match status" value="1"/>
</dbReference>
<feature type="compositionally biased region" description="Polar residues" evidence="3">
    <location>
        <begin position="1625"/>
        <end position="1634"/>
    </location>
</feature>
<feature type="region of interest" description="Disordered" evidence="3">
    <location>
        <begin position="1"/>
        <end position="106"/>
    </location>
</feature>
<dbReference type="PROSITE" id="PS50106">
    <property type="entry name" value="PDZ"/>
    <property type="match status" value="1"/>
</dbReference>
<feature type="region of interest" description="Disordered" evidence="3">
    <location>
        <begin position="177"/>
        <end position="227"/>
    </location>
</feature>
<dbReference type="GO" id="GO:0005085">
    <property type="term" value="F:guanyl-nucleotide exchange factor activity"/>
    <property type="evidence" value="ECO:0007669"/>
    <property type="project" value="UniProtKB-KW"/>
</dbReference>
<feature type="region of interest" description="Disordered" evidence="3">
    <location>
        <begin position="382"/>
        <end position="403"/>
    </location>
</feature>
<feature type="region of interest" description="Disordered" evidence="3">
    <location>
        <begin position="1549"/>
        <end position="1634"/>
    </location>
</feature>
<dbReference type="SUPFAM" id="SSF50729">
    <property type="entry name" value="PH domain-like"/>
    <property type="match status" value="2"/>
</dbReference>
<dbReference type="InterPro" id="IPR055230">
    <property type="entry name" value="PH_Tiam1/2"/>
</dbReference>
<feature type="compositionally biased region" description="Basic and acidic residues" evidence="3">
    <location>
        <begin position="391"/>
        <end position="400"/>
    </location>
</feature>
<dbReference type="InterPro" id="IPR001478">
    <property type="entry name" value="PDZ"/>
</dbReference>
<protein>
    <submittedName>
        <fullName evidence="8">T-lymphoma invasion and metastasis-inducing protein 2</fullName>
    </submittedName>
</protein>
<dbReference type="CDD" id="cd00160">
    <property type="entry name" value="RhoGEF"/>
    <property type="match status" value="1"/>
</dbReference>
<dbReference type="PROSITE" id="PS50010">
    <property type="entry name" value="DH_2"/>
    <property type="match status" value="1"/>
</dbReference>
<dbReference type="PANTHER" id="PTHR46001:SF5">
    <property type="entry name" value="RHO GUANINE NUCLEOTIDE EXCHANGE FACTOR TIAM2"/>
    <property type="match status" value="1"/>
</dbReference>
<evidence type="ECO:0000256" key="1">
    <source>
        <dbReference type="ARBA" id="ARBA00022658"/>
    </source>
</evidence>
<dbReference type="InterPro" id="IPR011993">
    <property type="entry name" value="PH-like_dom_sf"/>
</dbReference>
<dbReference type="PANTHER" id="PTHR46001">
    <property type="entry name" value="TIAM (MAMMALIAN TUMOR INVASION AND METASTASIS FACTOR) HOMOLOG"/>
    <property type="match status" value="1"/>
</dbReference>
<dbReference type="Gene3D" id="6.10.140.680">
    <property type="match status" value="1"/>
</dbReference>
<dbReference type="EMBL" id="CM015727">
    <property type="protein sequence ID" value="KAF3701392.1"/>
    <property type="molecule type" value="Genomic_DNA"/>
</dbReference>
<dbReference type="InterPro" id="IPR035899">
    <property type="entry name" value="DBL_dom_sf"/>
</dbReference>
<dbReference type="SMART" id="SM00228">
    <property type="entry name" value="PDZ"/>
    <property type="match status" value="1"/>
</dbReference>
<reference evidence="9" key="2">
    <citation type="submission" date="2019-02" db="EMBL/GenBank/DDBJ databases">
        <title>Opniocepnalus argus Var Kimnra genome.</title>
        <authorList>
            <person name="Zhou C."/>
            <person name="Xiao S."/>
        </authorList>
    </citation>
    <scope>NUCLEOTIDE SEQUENCE [LARGE SCALE GENOMIC DNA]</scope>
</reference>
<dbReference type="PROSITE" id="PS00741">
    <property type="entry name" value="DH_1"/>
    <property type="match status" value="1"/>
</dbReference>
<feature type="compositionally biased region" description="Low complexity" evidence="3">
    <location>
        <begin position="1562"/>
        <end position="1572"/>
    </location>
</feature>
<evidence type="ECO:0000256" key="2">
    <source>
        <dbReference type="ARBA" id="ARBA00022737"/>
    </source>
</evidence>
<feature type="compositionally biased region" description="Polar residues" evidence="3">
    <location>
        <begin position="1585"/>
        <end position="1602"/>
    </location>
</feature>
<dbReference type="InterPro" id="IPR036034">
    <property type="entry name" value="PDZ_sf"/>
</dbReference>
<evidence type="ECO:0000313" key="8">
    <source>
        <dbReference type="EMBL" id="KAF3701392.1"/>
    </source>
</evidence>
<name>A0A6G1QFR2_CHAAH</name>
<dbReference type="InterPro" id="IPR000219">
    <property type="entry name" value="DH_dom"/>
</dbReference>
<dbReference type="InterPro" id="IPR001331">
    <property type="entry name" value="GDS_CDC24_CS"/>
</dbReference>
<dbReference type="SMART" id="SM00233">
    <property type="entry name" value="PH"/>
    <property type="match status" value="2"/>
</dbReference>
<proteinExistence type="predicted"/>
<feature type="region of interest" description="Disordered" evidence="3">
    <location>
        <begin position="462"/>
        <end position="491"/>
    </location>
</feature>
<dbReference type="InterPro" id="IPR003116">
    <property type="entry name" value="RBD_dom"/>
</dbReference>
<keyword evidence="2" id="KW-0677">Repeat</keyword>
<reference evidence="8 9" key="1">
    <citation type="submission" date="2019-02" db="EMBL/GenBank/DDBJ databases">
        <title>Opniocepnalus argus genome.</title>
        <authorList>
            <person name="Zhou C."/>
            <person name="Xiao S."/>
        </authorList>
    </citation>
    <scope>NUCLEOTIDE SEQUENCE [LARGE SCALE GENOMIC DNA]</scope>
    <source>
        <strain evidence="8">OARG1902GOOAL</strain>
        <tissue evidence="8">Muscle</tissue>
    </source>
</reference>
<feature type="domain" description="PDZ" evidence="6">
    <location>
        <begin position="847"/>
        <end position="908"/>
    </location>
</feature>
<evidence type="ECO:0000259" key="7">
    <source>
        <dbReference type="PROSITE" id="PS50898"/>
    </source>
</evidence>
<dbReference type="Pfam" id="PF23014">
    <property type="entry name" value="PH_Tiam1"/>
    <property type="match status" value="1"/>
</dbReference>
<evidence type="ECO:0000259" key="5">
    <source>
        <dbReference type="PROSITE" id="PS50010"/>
    </source>
</evidence>
<dbReference type="Gene3D" id="2.30.29.30">
    <property type="entry name" value="Pleckstrin-homology domain (PH domain)/Phosphotyrosine-binding domain (PTB)"/>
    <property type="match status" value="2"/>
</dbReference>
<feature type="domain" description="RBD" evidence="7">
    <location>
        <begin position="767"/>
        <end position="838"/>
    </location>
</feature>
<evidence type="ECO:0000259" key="4">
    <source>
        <dbReference type="PROSITE" id="PS50003"/>
    </source>
</evidence>
<keyword evidence="9" id="KW-1185">Reference proteome</keyword>
<dbReference type="CDD" id="cd01230">
    <property type="entry name" value="PH1_Tiam1_2"/>
    <property type="match status" value="1"/>
</dbReference>
<feature type="domain" description="PH" evidence="4">
    <location>
        <begin position="507"/>
        <end position="621"/>
    </location>
</feature>
<evidence type="ECO:0000256" key="3">
    <source>
        <dbReference type="SAM" id="MobiDB-lite"/>
    </source>
</evidence>
<dbReference type="CDD" id="cd00136">
    <property type="entry name" value="PDZ_canonical"/>
    <property type="match status" value="1"/>
</dbReference>
<dbReference type="Gene3D" id="2.30.42.10">
    <property type="match status" value="1"/>
</dbReference>
<dbReference type="PROSITE" id="PS50898">
    <property type="entry name" value="RBD"/>
    <property type="match status" value="1"/>
</dbReference>
<gene>
    <name evidence="8" type="ORF">EXN66_Car017080</name>
</gene>
<dbReference type="PROSITE" id="PS50003">
    <property type="entry name" value="PH_DOMAIN"/>
    <property type="match status" value="1"/>
</dbReference>
<evidence type="ECO:0000259" key="6">
    <source>
        <dbReference type="PROSITE" id="PS50106"/>
    </source>
</evidence>
<dbReference type="Gene3D" id="1.20.900.10">
    <property type="entry name" value="Dbl homology (DH) domain"/>
    <property type="match status" value="1"/>
</dbReference>
<organism evidence="8 9">
    <name type="scientific">Channa argus</name>
    <name type="common">Northern snakehead</name>
    <name type="synonym">Ophicephalus argus</name>
    <dbReference type="NCBI Taxonomy" id="215402"/>
    <lineage>
        <taxon>Eukaryota</taxon>
        <taxon>Metazoa</taxon>
        <taxon>Chordata</taxon>
        <taxon>Craniata</taxon>
        <taxon>Vertebrata</taxon>
        <taxon>Euteleostomi</taxon>
        <taxon>Actinopterygii</taxon>
        <taxon>Neopterygii</taxon>
        <taxon>Teleostei</taxon>
        <taxon>Neoteleostei</taxon>
        <taxon>Acanthomorphata</taxon>
        <taxon>Anabantaria</taxon>
        <taxon>Anabantiformes</taxon>
        <taxon>Channoidei</taxon>
        <taxon>Channidae</taxon>
        <taxon>Channa</taxon>
    </lineage>
</organism>
<dbReference type="InterPro" id="IPR001849">
    <property type="entry name" value="PH_domain"/>
</dbReference>
<feature type="compositionally biased region" description="Low complexity" evidence="3">
    <location>
        <begin position="198"/>
        <end position="227"/>
    </location>
</feature>
<dbReference type="InterPro" id="IPR043537">
    <property type="entry name" value="Tiam1/Tiam2/Sif"/>
</dbReference>
<evidence type="ECO:0000313" key="9">
    <source>
        <dbReference type="Proteomes" id="UP000503349"/>
    </source>
</evidence>
<dbReference type="SMART" id="SM00325">
    <property type="entry name" value="RhoGEF"/>
    <property type="match status" value="1"/>
</dbReference>
<dbReference type="Pfam" id="PF00621">
    <property type="entry name" value="RhoGEF"/>
    <property type="match status" value="1"/>
</dbReference>
<dbReference type="Pfam" id="PF00169">
    <property type="entry name" value="PH"/>
    <property type="match status" value="1"/>
</dbReference>
<keyword evidence="1" id="KW-0344">Guanine-nucleotide releasing factor</keyword>
<dbReference type="InterPro" id="IPR040655">
    <property type="entry name" value="TIAM1_CC-Ex"/>
</dbReference>
<dbReference type="Pfam" id="PF02196">
    <property type="entry name" value="RBD"/>
    <property type="match status" value="1"/>
</dbReference>
<dbReference type="Proteomes" id="UP000503349">
    <property type="component" value="Chromosome 16"/>
</dbReference>
<feature type="compositionally biased region" description="Polar residues" evidence="3">
    <location>
        <begin position="1"/>
        <end position="10"/>
    </location>
</feature>
<dbReference type="Pfam" id="PF00595">
    <property type="entry name" value="PDZ"/>
    <property type="match status" value="1"/>
</dbReference>
<feature type="compositionally biased region" description="Low complexity" evidence="3">
    <location>
        <begin position="183"/>
        <end position="192"/>
    </location>
</feature>
<accession>A0A6G1QFR2</accession>
<dbReference type="Pfam" id="PF18385">
    <property type="entry name" value="Tiam_CC_Ex"/>
    <property type="match status" value="1"/>
</dbReference>
<sequence>MGNSESQYSIQGPKGTSFVFPGKQKPYSLKVHSAKDSALSPHTWWKSAPVGSGYKARCVGRGCFSPPRSRQPHSTPRYDYISKGARGSPSENGWRRSSGCAIRRRHMSDEFEDNPYGAELNGHTLNRQSDGHKILEEQSSPRVVIKKDGSLRVEFTNTSGNPLLLDEASGPVQLLKFSSNPESASTPSLPGSSGSGQDGQHSGPPPASTSSTARTSKGSSLSSDGSWYDSPWGPGTELCEQDQPCSASRTLVHSPIHPLDSFTEQCPHVSVTGLYRDSTMAATFNTARELSSQLKVLPPDQRPHRASFASVLDVPLEEDGHEIRQYSSYTLPCRRTKAHTRSEGLDQYPDHEHHQEQGVPDFIFHKKDSIKNRMRRISDWTGSLSRKKRKSQETRYKDLNDAFDSGVDGLTADTSSPSQVSGSLPWFTGASRAQSSGAIHQTTSDALRQNIYENFMRELEIGTGQGGAGGVERRDQSTGTEEGESSSESVEGSLEQLDLLFEKEQGVVRRAGWLSFKPLITLHKDRKLELVTRRRWKQYWVTLKGCTLLFYETYSKGSPEQELSPRYALLAEDSVVQAVPEHPKKENVFCLSNSYGDVYLFQASNQTDLENWVTAIHSASASLLAKRQGKEDTVRLLKSQVRGLLQKIDMDGKMKKMAELQLTVVSDPKNRKAIENQIQQWEQNLEKFNMDLFRMRCYLASLQGGELPNPKSLLAIASRPTKTTLGRLGIFSVSSFHALRLDVLSSIYSMSPPEGSAWDSPTCDTDVLTCVYMPDGLTVQVPVRREQTAADLLSAACKVKQLDPGLHSLRLHRQEGQGIDVRYVAPGELLNNVVNDQLEVVPVNVFTLHMSRPSGTGDFGFAVTGHIDNQKNSRIFVSEVLPDGIAFYEGLRPGDEILVLNGQCVSGLDLALIQTLFAEQPLTMNLRRDGPLPPIAMSNPPASLTRQNQEVRSKHQRAKSSSVGKAELEIKTFKEEATKRQSEIQIQHDPDLPRMTIIGVPGATVAVSMPIVAPTGNDEAPRSCLYLTTLIELFLRDRSPAQALCSLLAICWFWPSDCGAEEKDLFLGSALLSLGRLLKGKLACLAQDVAACLSCQRNAKGDKQPSVDTVWTLYQSFQEETGLDTDGLTEDTKEARMREGGETHSPVGEAAMLRPCSKHMSATERLRKVIQELVDTEKSYVKDLACLFEIYLKPLQNETFLSLDEMESLFGSLPEMLDFQKVFLQTLEERIASSPDFSTLETPSQFKKLLFSLGGSFLYYADHFKLYSGFCANHIKVQKVLERVKTDQAFKEFLDAKNPTKQHSSTLESYLIKPVQRVLKYPLLLRELVSLTDVDKALKAMEKVASHINEMQKIYEDYGSVFDQLVAEQTGHDKEVTEISMGEFLMHSSVVWLNPHTSLGRMRKDPEMTVFVFKKAVILVYRENNKLKKKMANSRLAISHGESDPFKFRWLIPLSALQVRFGNTAGTGTESSCIWELIHSRSEVEGRPETVFQLCSSVPESKVNIIKVIRSILRENVRRNMKCEGTLEKSSSSRASWMCKVPLGDFSAQAGNPKLGPDSDEGSLSSGTYSLSGPPPPCSSSDFPQQNCSDTPGSSSQTPTSAKESDILSDEDDGFSEGGARRNSGDSSSPTSAIEAQFLHLKLSEEGVSKCAPAPCVQPEKVGDTPEIQPKLVRGHLSTTKVKTNSFRRSQGALLNMKEHSRSLDSQTDAAAAASGVADLNALLEREFSVQSLTSVVNEDCFYDQAESSVTISGNATSS</sequence>
<dbReference type="GO" id="GO:0007264">
    <property type="term" value="P:small GTPase-mediated signal transduction"/>
    <property type="evidence" value="ECO:0007669"/>
    <property type="project" value="InterPro"/>
</dbReference>
<feature type="domain" description="DH" evidence="5">
    <location>
        <begin position="1165"/>
        <end position="1351"/>
    </location>
</feature>
<dbReference type="SUPFAM" id="SSF50156">
    <property type="entry name" value="PDZ domain-like"/>
    <property type="match status" value="1"/>
</dbReference>
<dbReference type="CDD" id="cd01255">
    <property type="entry name" value="PH2_Tiam1_2"/>
    <property type="match status" value="1"/>
</dbReference>